<evidence type="ECO:0000256" key="1">
    <source>
        <dbReference type="SAM" id="Phobius"/>
    </source>
</evidence>
<dbReference type="EMBL" id="CP116968">
    <property type="protein sequence ID" value="WNM62916.1"/>
    <property type="molecule type" value="Genomic_DNA"/>
</dbReference>
<dbReference type="GO" id="GO:0008381">
    <property type="term" value="F:mechanosensitive monoatomic ion channel activity"/>
    <property type="evidence" value="ECO:0007669"/>
    <property type="project" value="InterPro"/>
</dbReference>
<sequence>MQEKKLTMAGWVDGLTDAVTASLAQIIAYLPTLILACMLLGLGYVLARLVCVVVTRLLQLMGFDRLLSRTAVQTLLERSGTKQKSSEILGMIGFWIIFLVFLIQASDTLSLTMVSDALTSIAYYIPKVGIAVLVLVLGLIAANFVRELITMTCSSAGITHGTMVAQAVYVAVVLLIVVTAIDALGINTELLNNTIVILLAGLIGGAALSFGLGSRTAVANLIAAHYLGSMVRVGMTVKIGENQGTVVAVTPISVVLETREGRVIVPATQVTESTAVITHPEH</sequence>
<dbReference type="InterPro" id="IPR045275">
    <property type="entry name" value="MscS_archaea/bacteria_type"/>
</dbReference>
<feature type="transmembrane region" description="Helical" evidence="1">
    <location>
        <begin position="121"/>
        <end position="142"/>
    </location>
</feature>
<keyword evidence="1" id="KW-0472">Membrane</keyword>
<dbReference type="KEGG" id="nneo:PQG83_03955"/>
<feature type="transmembrane region" description="Helical" evidence="1">
    <location>
        <begin position="88"/>
        <end position="106"/>
    </location>
</feature>
<proteinExistence type="predicted"/>
<gene>
    <name evidence="2" type="ORF">PQG83_03955</name>
</gene>
<protein>
    <submittedName>
        <fullName evidence="2">Mechanosensitive ion channel</fullName>
    </submittedName>
</protein>
<dbReference type="PANTHER" id="PTHR30221:SF1">
    <property type="entry name" value="SMALL-CONDUCTANCE MECHANOSENSITIVE CHANNEL"/>
    <property type="match status" value="1"/>
</dbReference>
<evidence type="ECO:0000313" key="2">
    <source>
        <dbReference type="EMBL" id="WNM62916.1"/>
    </source>
</evidence>
<organism evidence="2 3">
    <name type="scientific">Candidatus Nitrospira neomarina</name>
    <dbReference type="NCBI Taxonomy" id="3020899"/>
    <lineage>
        <taxon>Bacteria</taxon>
        <taxon>Pseudomonadati</taxon>
        <taxon>Nitrospirota</taxon>
        <taxon>Nitrospiria</taxon>
        <taxon>Nitrospirales</taxon>
        <taxon>Nitrospiraceae</taxon>
        <taxon>Nitrospira</taxon>
    </lineage>
</organism>
<feature type="transmembrane region" description="Helical" evidence="1">
    <location>
        <begin position="33"/>
        <end position="58"/>
    </location>
</feature>
<reference evidence="2 3" key="1">
    <citation type="submission" date="2023-01" db="EMBL/GenBank/DDBJ databases">
        <title>Cultivation and genomic characterization of new, ubiquitous marine nitrite-oxidizing bacteria from the Nitrospirales.</title>
        <authorList>
            <person name="Mueller A.J."/>
            <person name="Daebeler A."/>
            <person name="Herbold C.W."/>
            <person name="Kirkegaard R.H."/>
            <person name="Daims H."/>
        </authorList>
    </citation>
    <scope>NUCLEOTIDE SEQUENCE [LARGE SCALE GENOMIC DNA]</scope>
    <source>
        <strain evidence="2 3">DK</strain>
    </source>
</reference>
<dbReference type="PANTHER" id="PTHR30221">
    <property type="entry name" value="SMALL-CONDUCTANCE MECHANOSENSITIVE CHANNEL"/>
    <property type="match status" value="1"/>
</dbReference>
<keyword evidence="1" id="KW-0812">Transmembrane</keyword>
<evidence type="ECO:0000313" key="3">
    <source>
        <dbReference type="Proteomes" id="UP001302494"/>
    </source>
</evidence>
<dbReference type="RefSeq" id="WP_312747020.1">
    <property type="nucleotide sequence ID" value="NZ_CP116968.1"/>
</dbReference>
<dbReference type="AlphaFoldDB" id="A0AA96GJ69"/>
<feature type="transmembrane region" description="Helical" evidence="1">
    <location>
        <begin position="163"/>
        <end position="184"/>
    </location>
</feature>
<dbReference type="Gene3D" id="1.10.287.1260">
    <property type="match status" value="1"/>
</dbReference>
<dbReference type="Proteomes" id="UP001302494">
    <property type="component" value="Chromosome"/>
</dbReference>
<dbReference type="InterPro" id="IPR008910">
    <property type="entry name" value="MSC_TM_helix"/>
</dbReference>
<feature type="transmembrane region" description="Helical" evidence="1">
    <location>
        <begin position="190"/>
        <end position="212"/>
    </location>
</feature>
<keyword evidence="3" id="KW-1185">Reference proteome</keyword>
<name>A0AA96GJ69_9BACT</name>
<dbReference type="Pfam" id="PF05552">
    <property type="entry name" value="MS_channel_1st_1"/>
    <property type="match status" value="2"/>
</dbReference>
<accession>A0AA96GJ69</accession>
<keyword evidence="1" id="KW-1133">Transmembrane helix</keyword>